<keyword evidence="2" id="KW-1185">Reference proteome</keyword>
<dbReference type="RefSeq" id="WP_091650631.1">
    <property type="nucleotide sequence ID" value="NZ_FMHW01000002.1"/>
</dbReference>
<evidence type="ECO:0000313" key="1">
    <source>
        <dbReference type="EMBL" id="SCL41050.1"/>
    </source>
</evidence>
<gene>
    <name evidence="1" type="ORF">GA0074692_6116</name>
</gene>
<accession>A0A1C6TH00</accession>
<proteinExistence type="predicted"/>
<dbReference type="AlphaFoldDB" id="A0A1C6TH00"/>
<reference evidence="2" key="1">
    <citation type="submission" date="2016-06" db="EMBL/GenBank/DDBJ databases">
        <authorList>
            <person name="Varghese N."/>
            <person name="Submissions Spin"/>
        </authorList>
    </citation>
    <scope>NUCLEOTIDE SEQUENCE [LARGE SCALE GENOMIC DNA]</scope>
    <source>
        <strain evidence="2">DSM 43817</strain>
    </source>
</reference>
<name>A0A1C6TH00_9ACTN</name>
<organism evidence="1 2">
    <name type="scientific">Micromonospora pallida</name>
    <dbReference type="NCBI Taxonomy" id="145854"/>
    <lineage>
        <taxon>Bacteria</taxon>
        <taxon>Bacillati</taxon>
        <taxon>Actinomycetota</taxon>
        <taxon>Actinomycetes</taxon>
        <taxon>Micromonosporales</taxon>
        <taxon>Micromonosporaceae</taxon>
        <taxon>Micromonospora</taxon>
    </lineage>
</organism>
<dbReference type="EMBL" id="FMHW01000002">
    <property type="protein sequence ID" value="SCL41050.1"/>
    <property type="molecule type" value="Genomic_DNA"/>
</dbReference>
<protein>
    <submittedName>
        <fullName evidence="1">Uncharacterized protein</fullName>
    </submittedName>
</protein>
<evidence type="ECO:0000313" key="2">
    <source>
        <dbReference type="Proteomes" id="UP000198959"/>
    </source>
</evidence>
<sequence>MAGDVAVDLIRSLIDAMESPSPVMGEDWESFAIILEFGEGFRNASGYAYSPGGVVTPVACSWRDIRSAVDAYMDSHYAPGDALPVKILLQFDRASGRYNATFEETDEGRWKTRPKNYKQIREELRPLFD</sequence>
<dbReference type="OrthoDB" id="5070984at2"/>
<dbReference type="Proteomes" id="UP000198959">
    <property type="component" value="Unassembled WGS sequence"/>
</dbReference>